<dbReference type="STRING" id="487685.SAMN04488696_2444"/>
<dbReference type="InterPro" id="IPR042544">
    <property type="entry name" value="AdoMet_synthase_3"/>
</dbReference>
<keyword evidence="2" id="KW-1185">Reference proteome</keyword>
<sequence length="404" mass="44770">MRNITVEKFRSVSAPEQHLEIVERKGLGHPDSICDAIMDRISVDLCTEYLEKFDAILHHNIDKCLLVAGETAGIFGGGVMVDPMLLVIGDRATYKADDIEVDVANIAVDTAKRWFDENLRFVKPDFVEYQVELKPGSAELTDIFRRQKGILGSNDTSAAVGYAPLSFTEQAILDMERHLNSTDFKDEYPESGEDVKVMGIRRGNKFDVTVAMPLIDSFVDSEQHYFNMKESIFIKMNAFLTDYMEEKGVQMNACISFNNLDIQGRGMEGIYTSVTGTSAEDADCGQVGRGNRVNGIIPLNRPVSSEAAAGKNPVSHVGKIYNVLSHHIAARIVEKVPDVKEAYVWLLSDIGVSIDHPKVAAAQIVMKKGSVDSVAKEVEEVIDFELEHIQDFCMQLARGMIPVC</sequence>
<dbReference type="Gene3D" id="3.30.300.10">
    <property type="match status" value="1"/>
</dbReference>
<dbReference type="PANTHER" id="PTHR36697:SF1">
    <property type="entry name" value="S-ADENOSYLMETHIONINE SYNTHASE"/>
    <property type="match status" value="1"/>
</dbReference>
<dbReference type="Pfam" id="PF01941">
    <property type="entry name" value="AdoMet_Synthase"/>
    <property type="match status" value="1"/>
</dbReference>
<dbReference type="NCBIfam" id="NF003363">
    <property type="entry name" value="PRK04439.1-2"/>
    <property type="match status" value="1"/>
</dbReference>
<gene>
    <name evidence="1" type="ORF">SAMN04488696_2444</name>
</gene>
<evidence type="ECO:0000313" key="2">
    <source>
        <dbReference type="Proteomes" id="UP000198535"/>
    </source>
</evidence>
<dbReference type="Proteomes" id="UP000198535">
    <property type="component" value="Unassembled WGS sequence"/>
</dbReference>
<dbReference type="GO" id="GO:0016740">
    <property type="term" value="F:transferase activity"/>
    <property type="evidence" value="ECO:0007669"/>
    <property type="project" value="UniProtKB-KW"/>
</dbReference>
<evidence type="ECO:0000313" key="1">
    <source>
        <dbReference type="EMBL" id="SFM79876.1"/>
    </source>
</evidence>
<dbReference type="Gene3D" id="3.30.300.340">
    <property type="entry name" value="S-adenosylmethionine synthetase, N-terminal domain"/>
    <property type="match status" value="1"/>
</dbReference>
<dbReference type="EMBL" id="FOUJ01000005">
    <property type="protein sequence ID" value="SFM79876.1"/>
    <property type="molecule type" value="Genomic_DNA"/>
</dbReference>
<dbReference type="InterPro" id="IPR042543">
    <property type="entry name" value="AdoMet_synthase_2"/>
</dbReference>
<dbReference type="AlphaFoldDB" id="A0A1I4TSY1"/>
<dbReference type="RefSeq" id="WP_091937312.1">
    <property type="nucleotide sequence ID" value="NZ_FOUJ01000005.1"/>
</dbReference>
<dbReference type="InterPro" id="IPR027790">
    <property type="entry name" value="AdoMet_synthase_2_family"/>
</dbReference>
<dbReference type="Gene3D" id="3.30.300.280">
    <property type="entry name" value="S-adenosylmethionine synthetase, C-terminal domain"/>
    <property type="match status" value="1"/>
</dbReference>
<organism evidence="1 2">
    <name type="scientific">Methanolobus profundi</name>
    <dbReference type="NCBI Taxonomy" id="487685"/>
    <lineage>
        <taxon>Archaea</taxon>
        <taxon>Methanobacteriati</taxon>
        <taxon>Methanobacteriota</taxon>
        <taxon>Stenosarchaea group</taxon>
        <taxon>Methanomicrobia</taxon>
        <taxon>Methanosarcinales</taxon>
        <taxon>Methanosarcinaceae</taxon>
        <taxon>Methanolobus</taxon>
    </lineage>
</organism>
<reference evidence="2" key="1">
    <citation type="submission" date="2016-10" db="EMBL/GenBank/DDBJ databases">
        <authorList>
            <person name="Varghese N."/>
            <person name="Submissions S."/>
        </authorList>
    </citation>
    <scope>NUCLEOTIDE SEQUENCE [LARGE SCALE GENOMIC DNA]</scope>
    <source>
        <strain evidence="2">Mob M</strain>
    </source>
</reference>
<keyword evidence="1" id="KW-0808">Transferase</keyword>
<name>A0A1I4TSY1_9EURY</name>
<accession>A0A1I4TSY1</accession>
<protein>
    <submittedName>
        <fullName evidence="1">Methionine adenosyltransferase</fullName>
    </submittedName>
</protein>
<proteinExistence type="predicted"/>
<dbReference type="OrthoDB" id="204488at2157"/>
<dbReference type="PANTHER" id="PTHR36697">
    <property type="entry name" value="S-ADENOSYLMETHIONINE SYNTHASE"/>
    <property type="match status" value="1"/>
</dbReference>